<evidence type="ECO:0000313" key="2">
    <source>
        <dbReference type="EMBL" id="SHK24177.1"/>
    </source>
</evidence>
<keyword evidence="3" id="KW-1185">Reference proteome</keyword>
<dbReference type="Pfam" id="PF01136">
    <property type="entry name" value="Peptidase_U32"/>
    <property type="match status" value="2"/>
</dbReference>
<sequence length="819" mass="92128">MRNSPKFELMLPVGDKDMFYAAVKNGANAVYLGAPRWNARGRSLDFSFDDLREMIRYARIRRVRTFLAMNILVFEDEIDALTEYIENLAALEPDAIIVQDVGLMRLFQSIAPEMEIHASTQMTIASAEGVEMAKRLGCTRAVLARELSLEDIRKIAGRTSLELEVFVHGALCVSFSGQCLTSENIGGRSANRGQCAQSCRLPYQMIVDGKKQNPYGKNYLFSPRDLSALDDMDELKSIGIKAFKVEGRLKSPEYVAAVTRAFREKIDCGNVRPELREPLEVLFSRGLGPGWLHGVDQQNLVNGFFSNHHGQFLGNVKRVDHKHVFVEGNHHLEAGDGILFENPGEENSVGGRLFAHQSVNGSTRMEFGNAFDLRRIQTGMSAFRNDSPAIEKRLGKTFANRENERQFPIRIRLCGQFGKPLTLELQDDEGNTAQAQSEGLLERAQNPRDNVEALQKELSALSGTAYFAESIRIEIPSDAFILNKEIRHLRKEAVEALDRKRLHSQPPKASADDGKSLLSHARCAHQSAPQSRAQITVLIRRPQQLHDLAGKDIDRVILDLDWGVDCQKPMELARSFGFQVGIATIRVLKEGETRNLKKIVEFKPDFILVRNPGALLYLQSSGIPLEGDYSLNISNVLSAEWFLEQGLRSLHPSLDLNAKGTERLLENFGGSHFELSVFLHLPAFYMEHCLYAAHLTEAIRFPYCKQACAKHHIDIVDHKGARHSLVPDAECRNTLYLEQPQSALNLVSLFAKRGVYRFRLEMLEESSSETADKIRLYTEAIRGRLPFDTAAKLIDAEEKYGVAQGQLFHTDVWQNRKKA</sequence>
<dbReference type="GO" id="GO:0006508">
    <property type="term" value="P:proteolysis"/>
    <property type="evidence" value="ECO:0007669"/>
    <property type="project" value="UniProtKB-KW"/>
</dbReference>
<dbReference type="Pfam" id="PF12392">
    <property type="entry name" value="DUF3656"/>
    <property type="match status" value="1"/>
</dbReference>
<dbReference type="PANTHER" id="PTHR30217">
    <property type="entry name" value="PEPTIDASE U32 FAMILY"/>
    <property type="match status" value="1"/>
</dbReference>
<reference evidence="3" key="1">
    <citation type="submission" date="2016-11" db="EMBL/GenBank/DDBJ databases">
        <authorList>
            <person name="Varghese N."/>
            <person name="Submissions S."/>
        </authorList>
    </citation>
    <scope>NUCLEOTIDE SEQUENCE [LARGE SCALE GENOMIC DNA]</scope>
    <source>
        <strain evidence="3">UWOS</strain>
    </source>
</reference>
<dbReference type="RefSeq" id="WP_073302575.1">
    <property type="nucleotide sequence ID" value="NZ_FRAW01000003.1"/>
</dbReference>
<proteinExistence type="predicted"/>
<dbReference type="PANTHER" id="PTHR30217:SF10">
    <property type="entry name" value="23S RRNA 5-HYDROXYCYTIDINE C2501 SYNTHASE"/>
    <property type="match status" value="1"/>
</dbReference>
<name>A0A1M6QVT4_9BACT</name>
<keyword evidence="2" id="KW-0378">Hydrolase</keyword>
<gene>
    <name evidence="2" type="ORF">SAMN05720469_10314</name>
</gene>
<protein>
    <submittedName>
        <fullName evidence="2">Putative protease</fullName>
    </submittedName>
</protein>
<organism evidence="2 3">
    <name type="scientific">Fibrobacter intestinalis</name>
    <dbReference type="NCBI Taxonomy" id="28122"/>
    <lineage>
        <taxon>Bacteria</taxon>
        <taxon>Pseudomonadati</taxon>
        <taxon>Fibrobacterota</taxon>
        <taxon>Fibrobacteria</taxon>
        <taxon>Fibrobacterales</taxon>
        <taxon>Fibrobacteraceae</taxon>
        <taxon>Fibrobacter</taxon>
    </lineage>
</organism>
<dbReference type="EMBL" id="FRAW01000003">
    <property type="protein sequence ID" value="SHK24177.1"/>
    <property type="molecule type" value="Genomic_DNA"/>
</dbReference>
<feature type="domain" description="Peptidase U32 collagenase" evidence="1">
    <location>
        <begin position="383"/>
        <end position="502"/>
    </location>
</feature>
<dbReference type="InterPro" id="IPR001539">
    <property type="entry name" value="Peptidase_U32"/>
</dbReference>
<accession>A0A1M6QVT4</accession>
<dbReference type="Proteomes" id="UP000184275">
    <property type="component" value="Unassembled WGS sequence"/>
</dbReference>
<dbReference type="GO" id="GO:0008233">
    <property type="term" value="F:peptidase activity"/>
    <property type="evidence" value="ECO:0007669"/>
    <property type="project" value="UniProtKB-KW"/>
</dbReference>
<evidence type="ECO:0000313" key="3">
    <source>
        <dbReference type="Proteomes" id="UP000184275"/>
    </source>
</evidence>
<dbReference type="AlphaFoldDB" id="A0A1M6QVT4"/>
<keyword evidence="2" id="KW-0645">Protease</keyword>
<evidence type="ECO:0000259" key="1">
    <source>
        <dbReference type="Pfam" id="PF12392"/>
    </source>
</evidence>
<dbReference type="InterPro" id="IPR051454">
    <property type="entry name" value="RNA/ubiquinone_mod_enzymes"/>
</dbReference>
<dbReference type="InterPro" id="IPR020988">
    <property type="entry name" value="Pept_U32_collagenase"/>
</dbReference>